<protein>
    <submittedName>
        <fullName evidence="3">MurR/RpiR family transcriptional regulator</fullName>
    </submittedName>
</protein>
<evidence type="ECO:0000259" key="1">
    <source>
        <dbReference type="PROSITE" id="PS51464"/>
    </source>
</evidence>
<organism evidence="3 4">
    <name type="scientific">Mumia zhuanghuii</name>
    <dbReference type="NCBI Taxonomy" id="2585211"/>
    <lineage>
        <taxon>Bacteria</taxon>
        <taxon>Bacillati</taxon>
        <taxon>Actinomycetota</taxon>
        <taxon>Actinomycetes</taxon>
        <taxon>Propionibacteriales</taxon>
        <taxon>Nocardioidaceae</taxon>
        <taxon>Mumia</taxon>
    </lineage>
</organism>
<name>A0A5C4MU95_9ACTN</name>
<dbReference type="PROSITE" id="PS51464">
    <property type="entry name" value="SIS"/>
    <property type="match status" value="1"/>
</dbReference>
<dbReference type="GO" id="GO:0003700">
    <property type="term" value="F:DNA-binding transcription factor activity"/>
    <property type="evidence" value="ECO:0007669"/>
    <property type="project" value="InterPro"/>
</dbReference>
<reference evidence="3 4" key="1">
    <citation type="submission" date="2019-05" db="EMBL/GenBank/DDBJ databases">
        <title>Mumia sp. nov., isolated from the intestinal contents of plateau pika (Ochotona curzoniae) in the Qinghai-Tibet plateau of China.</title>
        <authorList>
            <person name="Tian Z."/>
        </authorList>
    </citation>
    <scope>NUCLEOTIDE SEQUENCE [LARGE SCALE GENOMIC DNA]</scope>
    <source>
        <strain evidence="4">527</strain>
        <strain evidence="3">Z527</strain>
    </source>
</reference>
<dbReference type="PANTHER" id="PTHR30514:SF18">
    <property type="entry name" value="RPIR-FAMILY TRANSCRIPTIONAL REGULATOR"/>
    <property type="match status" value="1"/>
</dbReference>
<dbReference type="EMBL" id="VDFR01000022">
    <property type="protein sequence ID" value="TNC49648.1"/>
    <property type="molecule type" value="Genomic_DNA"/>
</dbReference>
<comment type="caution">
    <text evidence="3">The sequence shown here is derived from an EMBL/GenBank/DDBJ whole genome shotgun (WGS) entry which is preliminary data.</text>
</comment>
<dbReference type="GO" id="GO:1901135">
    <property type="term" value="P:carbohydrate derivative metabolic process"/>
    <property type="evidence" value="ECO:0007669"/>
    <property type="project" value="InterPro"/>
</dbReference>
<dbReference type="Proteomes" id="UP000306740">
    <property type="component" value="Unassembled WGS sequence"/>
</dbReference>
<dbReference type="Gene3D" id="3.40.50.10490">
    <property type="entry name" value="Glucose-6-phosphate isomerase like protein, domain 1"/>
    <property type="match status" value="1"/>
</dbReference>
<gene>
    <name evidence="3" type="ORF">FHE65_05055</name>
    <name evidence="2" type="ORF">FHE65_05365</name>
</gene>
<dbReference type="Pfam" id="PF01380">
    <property type="entry name" value="SIS"/>
    <property type="match status" value="1"/>
</dbReference>
<dbReference type="PANTHER" id="PTHR30514">
    <property type="entry name" value="GLUCOKINASE"/>
    <property type="match status" value="1"/>
</dbReference>
<evidence type="ECO:0000313" key="2">
    <source>
        <dbReference type="EMBL" id="TNC49510.1"/>
    </source>
</evidence>
<dbReference type="InterPro" id="IPR001347">
    <property type="entry name" value="SIS_dom"/>
</dbReference>
<feature type="domain" description="SIS" evidence="1">
    <location>
        <begin position="45"/>
        <end position="188"/>
    </location>
</feature>
<dbReference type="AlphaFoldDB" id="A0A5C4MU95"/>
<sequence>MSDGSTARPQRRSSALLKRRLVDDQRRQLDTMLDWALTDDSVEEMAAQIVGARRRFIIGATKSFAYASLLALDLSASLANVHLVDGTIIRPIDVLSDVRSSDVMVAFSIQRYRKYTIDIATAFQDAGGRLLVITDAADAPLAHVGADVVLVPPDGVSYDSSPPSLSLLIGVIAALTAASAKGAGRRSAQRDHLGEILDLYVD</sequence>
<dbReference type="GO" id="GO:0003677">
    <property type="term" value="F:DNA binding"/>
    <property type="evidence" value="ECO:0007669"/>
    <property type="project" value="InterPro"/>
</dbReference>
<dbReference type="GO" id="GO:0097367">
    <property type="term" value="F:carbohydrate derivative binding"/>
    <property type="evidence" value="ECO:0007669"/>
    <property type="project" value="InterPro"/>
</dbReference>
<dbReference type="RefSeq" id="WP_139105396.1">
    <property type="nucleotide sequence ID" value="NZ_VDFR01000022.1"/>
</dbReference>
<evidence type="ECO:0000313" key="4">
    <source>
        <dbReference type="Proteomes" id="UP000306740"/>
    </source>
</evidence>
<evidence type="ECO:0000313" key="3">
    <source>
        <dbReference type="EMBL" id="TNC49648.1"/>
    </source>
</evidence>
<dbReference type="EMBL" id="VDFR01000023">
    <property type="protein sequence ID" value="TNC49510.1"/>
    <property type="molecule type" value="Genomic_DNA"/>
</dbReference>
<dbReference type="InterPro" id="IPR046348">
    <property type="entry name" value="SIS_dom_sf"/>
</dbReference>
<dbReference type="SUPFAM" id="SSF53697">
    <property type="entry name" value="SIS domain"/>
    <property type="match status" value="1"/>
</dbReference>
<proteinExistence type="predicted"/>
<dbReference type="InterPro" id="IPR047640">
    <property type="entry name" value="RpiR-like"/>
</dbReference>
<dbReference type="OrthoDB" id="3290068at2"/>
<accession>A0A5C4MU95</accession>